<dbReference type="AlphaFoldDB" id="A0AAD6BLI4"/>
<comment type="caution">
    <text evidence="2">The sequence shown here is derived from an EMBL/GenBank/DDBJ whole genome shotgun (WGS) entry which is preliminary data.</text>
</comment>
<evidence type="ECO:0000313" key="2">
    <source>
        <dbReference type="EMBL" id="KAJ4944971.1"/>
    </source>
</evidence>
<accession>A0AAD6BLI4</accession>
<sequence>MLSHEERWRQMRRQGAVCEMNGVKGDDDGDRTFEEESRRRNQDALSASNGLALDLRAFTSQFNCERGGVMKGQEEKLFEVGTFGSVGSKCDKKAP</sequence>
<evidence type="ECO:0000256" key="1">
    <source>
        <dbReference type="SAM" id="MobiDB-lite"/>
    </source>
</evidence>
<reference evidence="2" key="1">
    <citation type="submission" date="2022-11" db="EMBL/GenBank/DDBJ databases">
        <title>Chromosome-level genome of Pogonophryne albipinna.</title>
        <authorList>
            <person name="Jo E."/>
        </authorList>
    </citation>
    <scope>NUCLEOTIDE SEQUENCE</scope>
    <source>
        <strain evidence="2">SGF0006</strain>
        <tissue evidence="2">Muscle</tissue>
    </source>
</reference>
<dbReference type="Proteomes" id="UP001219934">
    <property type="component" value="Unassembled WGS sequence"/>
</dbReference>
<feature type="region of interest" description="Disordered" evidence="1">
    <location>
        <begin position="20"/>
        <end position="45"/>
    </location>
</feature>
<dbReference type="EMBL" id="JAPTMU010000004">
    <property type="protein sequence ID" value="KAJ4944971.1"/>
    <property type="molecule type" value="Genomic_DNA"/>
</dbReference>
<name>A0AAD6BLI4_9TELE</name>
<gene>
    <name evidence="2" type="ORF">JOQ06_013510</name>
</gene>
<organism evidence="2 3">
    <name type="scientific">Pogonophryne albipinna</name>
    <dbReference type="NCBI Taxonomy" id="1090488"/>
    <lineage>
        <taxon>Eukaryota</taxon>
        <taxon>Metazoa</taxon>
        <taxon>Chordata</taxon>
        <taxon>Craniata</taxon>
        <taxon>Vertebrata</taxon>
        <taxon>Euteleostomi</taxon>
        <taxon>Actinopterygii</taxon>
        <taxon>Neopterygii</taxon>
        <taxon>Teleostei</taxon>
        <taxon>Neoteleostei</taxon>
        <taxon>Acanthomorphata</taxon>
        <taxon>Eupercaria</taxon>
        <taxon>Perciformes</taxon>
        <taxon>Notothenioidei</taxon>
        <taxon>Pogonophryne</taxon>
    </lineage>
</organism>
<protein>
    <submittedName>
        <fullName evidence="2">Uncharacterized protein</fullName>
    </submittedName>
</protein>
<proteinExistence type="predicted"/>
<keyword evidence="3" id="KW-1185">Reference proteome</keyword>
<feature type="non-terminal residue" evidence="2">
    <location>
        <position position="1"/>
    </location>
</feature>
<evidence type="ECO:0000313" key="3">
    <source>
        <dbReference type="Proteomes" id="UP001219934"/>
    </source>
</evidence>
<feature type="compositionally biased region" description="Basic and acidic residues" evidence="1">
    <location>
        <begin position="24"/>
        <end position="42"/>
    </location>
</feature>